<dbReference type="EMBL" id="BJVF01000006">
    <property type="protein sequence ID" value="GEL11809.1"/>
    <property type="molecule type" value="Genomic_DNA"/>
</dbReference>
<dbReference type="EMBL" id="LVEO01000012">
    <property type="protein sequence ID" value="OCB72713.1"/>
    <property type="molecule type" value="Genomic_DNA"/>
</dbReference>
<evidence type="ECO:0000313" key="1">
    <source>
        <dbReference type="EMBL" id="GEL11809.1"/>
    </source>
</evidence>
<comment type="caution">
    <text evidence="2">The sequence shown here is derived from an EMBL/GenBank/DDBJ whole genome shotgun (WGS) entry which is preliminary data.</text>
</comment>
<proteinExistence type="predicted"/>
<evidence type="ECO:0000313" key="2">
    <source>
        <dbReference type="EMBL" id="OCB72713.1"/>
    </source>
</evidence>
<evidence type="ECO:0000313" key="4">
    <source>
        <dbReference type="Proteomes" id="UP000093226"/>
    </source>
</evidence>
<reference evidence="1 6" key="4">
    <citation type="submission" date="2019-07" db="EMBL/GenBank/DDBJ databases">
        <title>Whole genome shotgun sequence of Flavobacterium glycines NBRC 105008.</title>
        <authorList>
            <person name="Hosoyama A."/>
            <person name="Uohara A."/>
            <person name="Ohji S."/>
            <person name="Ichikawa N."/>
        </authorList>
    </citation>
    <scope>NUCLEOTIDE SEQUENCE [LARGE SCALE GENOMIC DNA]</scope>
    <source>
        <strain evidence="1 6">NBRC 105008</strain>
    </source>
</reference>
<accession>A0A1B9DSN9</accession>
<dbReference type="EMBL" id="FNEO01000007">
    <property type="protein sequence ID" value="SDJ80958.1"/>
    <property type="molecule type" value="Genomic_DNA"/>
</dbReference>
<dbReference type="RefSeq" id="WP_066326028.1">
    <property type="nucleotide sequence ID" value="NZ_BJVF01000006.1"/>
</dbReference>
<evidence type="ECO:0000313" key="6">
    <source>
        <dbReference type="Proteomes" id="UP000321579"/>
    </source>
</evidence>
<reference evidence="4" key="1">
    <citation type="submission" date="2016-03" db="EMBL/GenBank/DDBJ databases">
        <title>Draft genome sequence of Paenibacillus glacialis DSM 22343.</title>
        <authorList>
            <person name="Shin S.-K."/>
            <person name="Yi H."/>
        </authorList>
    </citation>
    <scope>NUCLEOTIDE SEQUENCE [LARGE SCALE GENOMIC DNA]</scope>
    <source>
        <strain evidence="4">NBRC 105008</strain>
    </source>
</reference>
<reference evidence="2" key="2">
    <citation type="submission" date="2016-03" db="EMBL/GenBank/DDBJ databases">
        <authorList>
            <person name="Ploux O."/>
        </authorList>
    </citation>
    <scope>NUCLEOTIDE SEQUENCE</scope>
    <source>
        <strain evidence="2">NBRC 105008</strain>
    </source>
</reference>
<dbReference type="AlphaFoldDB" id="A0A1B9DSN9"/>
<organism evidence="2 4">
    <name type="scientific">Flavobacterium glycines</name>
    <dbReference type="NCBI Taxonomy" id="551990"/>
    <lineage>
        <taxon>Bacteria</taxon>
        <taxon>Pseudomonadati</taxon>
        <taxon>Bacteroidota</taxon>
        <taxon>Flavobacteriia</taxon>
        <taxon>Flavobacteriales</taxon>
        <taxon>Flavobacteriaceae</taxon>
        <taxon>Flavobacterium</taxon>
    </lineage>
</organism>
<keyword evidence="5" id="KW-1185">Reference proteome</keyword>
<dbReference type="OrthoDB" id="1366378at2"/>
<sequence>MRNIYEGLKDKNDYSVTVYLNGQKRLFTEYVHTIYSYTQWLQKKGIEWDYILVYVRRTRAVLCFYKKGDYLHSKPDFSIRGRTKQGW</sequence>
<name>A0A1B9DSN9_9FLAO</name>
<dbReference type="STRING" id="551990.SAMN05192550_2816"/>
<reference evidence="3 5" key="3">
    <citation type="submission" date="2016-10" db="EMBL/GenBank/DDBJ databases">
        <authorList>
            <person name="Varghese N."/>
            <person name="Submissions S."/>
        </authorList>
    </citation>
    <scope>NUCLEOTIDE SEQUENCE [LARGE SCALE GENOMIC DNA]</scope>
    <source>
        <strain evidence="3 5">Gm-149</strain>
    </source>
</reference>
<gene>
    <name evidence="2" type="ORF">FBGL_05155</name>
    <name evidence="1" type="ORF">FGL01_25480</name>
    <name evidence="3" type="ORF">SAMN05192550_2816</name>
</gene>
<dbReference type="Proteomes" id="UP000182367">
    <property type="component" value="Unassembled WGS sequence"/>
</dbReference>
<dbReference type="Proteomes" id="UP000093226">
    <property type="component" value="Unassembled WGS sequence"/>
</dbReference>
<evidence type="ECO:0000313" key="5">
    <source>
        <dbReference type="Proteomes" id="UP000182367"/>
    </source>
</evidence>
<protein>
    <submittedName>
        <fullName evidence="2">Uncharacterized protein</fullName>
    </submittedName>
</protein>
<evidence type="ECO:0000313" key="3">
    <source>
        <dbReference type="EMBL" id="SDJ80958.1"/>
    </source>
</evidence>
<dbReference type="Proteomes" id="UP000321579">
    <property type="component" value="Unassembled WGS sequence"/>
</dbReference>